<dbReference type="Proteomes" id="UP000252147">
    <property type="component" value="Unassembled WGS sequence"/>
</dbReference>
<dbReference type="InterPro" id="IPR050493">
    <property type="entry name" value="FAD-dep_Monooxygenase_BioMet"/>
</dbReference>
<keyword evidence="1" id="KW-0560">Oxidoreductase</keyword>
<accession>A0A368BLW0</accession>
<name>A0A368BLW0_9GAMM</name>
<dbReference type="PANTHER" id="PTHR13789">
    <property type="entry name" value="MONOOXYGENASE"/>
    <property type="match status" value="1"/>
</dbReference>
<proteinExistence type="predicted"/>
<evidence type="ECO:0000313" key="3">
    <source>
        <dbReference type="EMBL" id="RCL38065.1"/>
    </source>
</evidence>
<organism evidence="3 4">
    <name type="scientific">SAR86 cluster bacterium</name>
    <dbReference type="NCBI Taxonomy" id="2030880"/>
    <lineage>
        <taxon>Bacteria</taxon>
        <taxon>Pseudomonadati</taxon>
        <taxon>Pseudomonadota</taxon>
        <taxon>Gammaproteobacteria</taxon>
        <taxon>SAR86 cluster</taxon>
    </lineage>
</organism>
<protein>
    <submittedName>
        <fullName evidence="3">Uncharacterized protein</fullName>
    </submittedName>
</protein>
<dbReference type="GO" id="GO:0004497">
    <property type="term" value="F:monooxygenase activity"/>
    <property type="evidence" value="ECO:0007669"/>
    <property type="project" value="UniProtKB-KW"/>
</dbReference>
<dbReference type="PANTHER" id="PTHR13789:SF309">
    <property type="entry name" value="PUTATIVE (AFU_ORTHOLOGUE AFUA_6G14510)-RELATED"/>
    <property type="match status" value="1"/>
</dbReference>
<evidence type="ECO:0000256" key="2">
    <source>
        <dbReference type="ARBA" id="ARBA00023033"/>
    </source>
</evidence>
<reference evidence="3 4" key="1">
    <citation type="journal article" date="2018" name="Microbiome">
        <title>Fine metagenomic profile of the Mediterranean stratified and mixed water columns revealed by assembly and recruitment.</title>
        <authorList>
            <person name="Haro-Moreno J.M."/>
            <person name="Lopez-Perez M."/>
            <person name="De La Torre J.R."/>
            <person name="Picazo A."/>
            <person name="Camacho A."/>
            <person name="Rodriguez-Valera F."/>
        </authorList>
    </citation>
    <scope>NUCLEOTIDE SEQUENCE [LARGE SCALE GENOMIC DNA]</scope>
    <source>
        <strain evidence="3">MED-G83</strain>
    </source>
</reference>
<dbReference type="InterPro" id="IPR036188">
    <property type="entry name" value="FAD/NAD-bd_sf"/>
</dbReference>
<dbReference type="AlphaFoldDB" id="A0A368BLW0"/>
<comment type="caution">
    <text evidence="3">The sequence shown here is derived from an EMBL/GenBank/DDBJ whole genome shotgun (WGS) entry which is preliminary data.</text>
</comment>
<keyword evidence="2" id="KW-0503">Monooxygenase</keyword>
<gene>
    <name evidence="3" type="ORF">DBW97_03260</name>
</gene>
<evidence type="ECO:0000313" key="4">
    <source>
        <dbReference type="Proteomes" id="UP000252147"/>
    </source>
</evidence>
<dbReference type="SUPFAM" id="SSF51905">
    <property type="entry name" value="FAD/NAD(P)-binding domain"/>
    <property type="match status" value="1"/>
</dbReference>
<evidence type="ECO:0000256" key="1">
    <source>
        <dbReference type="ARBA" id="ARBA00023002"/>
    </source>
</evidence>
<sequence length="354" mass="39822">MKVIIGGAGITGLAVGAYLEKKEIDYKIFERSDNISNSTTAIQLASNCRFVLRELNLLDDIKQLSIEQSSLNVYSEDRHITNISVTNSSKEGTLFIRRKDLLSTIASLIPTDKISYSSTIENISSTEHSVDVGINNKQLRSDLFVGSLGQQSLAPSDLTKTNTIACWGISNTNESIFQEFNNFLFSGLNLVTYPLTYDQTAFTLVFDSTKHQVPINEITLEVLNLITKNKFISLFDSSAPLITKHIYTSKKNTWGSKRIINIGDAAHTLTPHLAQGGAQGLIDAAFLNLNINNENIHDCFYKRNQLLNTLRSEANANKFRYQLGQPFKLLRNIYLKLHNPNYSWLFDSKYELKH</sequence>
<dbReference type="PRINTS" id="PR00420">
    <property type="entry name" value="RNGMNOXGNASE"/>
</dbReference>
<dbReference type="Gene3D" id="3.50.50.60">
    <property type="entry name" value="FAD/NAD(P)-binding domain"/>
    <property type="match status" value="1"/>
</dbReference>
<dbReference type="EMBL" id="QOPD01000005">
    <property type="protein sequence ID" value="RCL38065.1"/>
    <property type="molecule type" value="Genomic_DNA"/>
</dbReference>